<dbReference type="GO" id="GO:0030313">
    <property type="term" value="C:cell envelope"/>
    <property type="evidence" value="ECO:0007669"/>
    <property type="project" value="UniProtKB-SubCell"/>
</dbReference>
<dbReference type="PANTHER" id="PTHR42852:SF6">
    <property type="entry name" value="THIOL:DISULFIDE INTERCHANGE PROTEIN DSBE"/>
    <property type="match status" value="1"/>
</dbReference>
<feature type="transmembrane region" description="Helical" evidence="5">
    <location>
        <begin position="7"/>
        <end position="26"/>
    </location>
</feature>
<dbReference type="PANTHER" id="PTHR42852">
    <property type="entry name" value="THIOL:DISULFIDE INTERCHANGE PROTEIN DSBE"/>
    <property type="match status" value="1"/>
</dbReference>
<dbReference type="SUPFAM" id="SSF52833">
    <property type="entry name" value="Thioredoxin-like"/>
    <property type="match status" value="1"/>
</dbReference>
<comment type="subcellular location">
    <subcellularLocation>
        <location evidence="1">Cell envelope</location>
    </subcellularLocation>
</comment>
<name>A0A163BWF4_9FLAO</name>
<dbReference type="Proteomes" id="UP000076715">
    <property type="component" value="Unassembled WGS sequence"/>
</dbReference>
<evidence type="ECO:0000259" key="6">
    <source>
        <dbReference type="PROSITE" id="PS51352"/>
    </source>
</evidence>
<dbReference type="InterPro" id="IPR013766">
    <property type="entry name" value="Thioredoxin_domain"/>
</dbReference>
<keyword evidence="4" id="KW-0676">Redox-active center</keyword>
<sequence length="168" mass="19139">MSYIRKIIKYFLFIVIIVVAVCYIRFKHFSITQGDLAPDFETTLIDGSSFKLSSLQGGYVLLDLGGSWCGPCLRDYPKLVALDQKYADRLTIVSVALEKDAKSWDKAIKKFGFLWKHQIVDQNRFVMMSSIARTYGVTEIPAKFLIAPDGKLLGKLSFREIEEVLEKE</sequence>
<evidence type="ECO:0000256" key="2">
    <source>
        <dbReference type="ARBA" id="ARBA00022748"/>
    </source>
</evidence>
<evidence type="ECO:0000313" key="7">
    <source>
        <dbReference type="EMBL" id="KZS41852.1"/>
    </source>
</evidence>
<accession>A0A163BWF4</accession>
<keyword evidence="8" id="KW-1185">Reference proteome</keyword>
<evidence type="ECO:0000256" key="4">
    <source>
        <dbReference type="ARBA" id="ARBA00023284"/>
    </source>
</evidence>
<dbReference type="InterPro" id="IPR050553">
    <property type="entry name" value="Thioredoxin_ResA/DsbE_sf"/>
</dbReference>
<keyword evidence="3" id="KW-1015">Disulfide bond</keyword>
<keyword evidence="5" id="KW-0812">Transmembrane</keyword>
<dbReference type="AlphaFoldDB" id="A0A163BWF4"/>
<dbReference type="Pfam" id="PF13905">
    <property type="entry name" value="Thioredoxin_8"/>
    <property type="match status" value="1"/>
</dbReference>
<protein>
    <recommendedName>
        <fullName evidence="6">Thioredoxin domain-containing protein</fullName>
    </recommendedName>
</protein>
<dbReference type="RefSeq" id="WP_066311642.1">
    <property type="nucleotide sequence ID" value="NZ_LQRT01000003.1"/>
</dbReference>
<evidence type="ECO:0000256" key="3">
    <source>
        <dbReference type="ARBA" id="ARBA00023157"/>
    </source>
</evidence>
<dbReference type="InterPro" id="IPR036249">
    <property type="entry name" value="Thioredoxin-like_sf"/>
</dbReference>
<dbReference type="STRING" id="1642818.AWE51_20880"/>
<keyword evidence="5" id="KW-1133">Transmembrane helix</keyword>
<keyword evidence="5" id="KW-0472">Membrane</keyword>
<dbReference type="OrthoDB" id="1098640at2"/>
<gene>
    <name evidence="7" type="ORF">AWE51_20880</name>
</gene>
<evidence type="ECO:0000256" key="5">
    <source>
        <dbReference type="SAM" id="Phobius"/>
    </source>
</evidence>
<keyword evidence="2" id="KW-0201">Cytochrome c-type biogenesis</keyword>
<organism evidence="7 8">
    <name type="scientific">Aquimarina aggregata</name>
    <dbReference type="NCBI Taxonomy" id="1642818"/>
    <lineage>
        <taxon>Bacteria</taxon>
        <taxon>Pseudomonadati</taxon>
        <taxon>Bacteroidota</taxon>
        <taxon>Flavobacteriia</taxon>
        <taxon>Flavobacteriales</taxon>
        <taxon>Flavobacteriaceae</taxon>
        <taxon>Aquimarina</taxon>
    </lineage>
</organism>
<comment type="caution">
    <text evidence="7">The sequence shown here is derived from an EMBL/GenBank/DDBJ whole genome shotgun (WGS) entry which is preliminary data.</text>
</comment>
<dbReference type="GO" id="GO:0017004">
    <property type="term" value="P:cytochrome complex assembly"/>
    <property type="evidence" value="ECO:0007669"/>
    <property type="project" value="UniProtKB-KW"/>
</dbReference>
<feature type="domain" description="Thioredoxin" evidence="6">
    <location>
        <begin position="31"/>
        <end position="168"/>
    </location>
</feature>
<dbReference type="PROSITE" id="PS51352">
    <property type="entry name" value="THIOREDOXIN_2"/>
    <property type="match status" value="1"/>
</dbReference>
<dbReference type="CDD" id="cd02966">
    <property type="entry name" value="TlpA_like_family"/>
    <property type="match status" value="1"/>
</dbReference>
<proteinExistence type="predicted"/>
<evidence type="ECO:0000256" key="1">
    <source>
        <dbReference type="ARBA" id="ARBA00004196"/>
    </source>
</evidence>
<dbReference type="EMBL" id="LQRT01000003">
    <property type="protein sequence ID" value="KZS41852.1"/>
    <property type="molecule type" value="Genomic_DNA"/>
</dbReference>
<evidence type="ECO:0000313" key="8">
    <source>
        <dbReference type="Proteomes" id="UP000076715"/>
    </source>
</evidence>
<dbReference type="Gene3D" id="3.40.30.10">
    <property type="entry name" value="Glutaredoxin"/>
    <property type="match status" value="1"/>
</dbReference>
<dbReference type="InterPro" id="IPR012336">
    <property type="entry name" value="Thioredoxin-like_fold"/>
</dbReference>
<reference evidence="7 8" key="1">
    <citation type="submission" date="2016-01" db="EMBL/GenBank/DDBJ databases">
        <title>The draft genome sequence of Aquimarina sp. RZW4-3-2.</title>
        <authorList>
            <person name="Wang Y."/>
        </authorList>
    </citation>
    <scope>NUCLEOTIDE SEQUENCE [LARGE SCALE GENOMIC DNA]</scope>
    <source>
        <strain evidence="7 8">RZW4-3-2</strain>
    </source>
</reference>